<dbReference type="OrthoDB" id="9785278at2"/>
<organism evidence="1 2">
    <name type="scientific">Trinickia caryophylli</name>
    <name type="common">Paraburkholderia caryophylli</name>
    <dbReference type="NCBI Taxonomy" id="28094"/>
    <lineage>
        <taxon>Bacteria</taxon>
        <taxon>Pseudomonadati</taxon>
        <taxon>Pseudomonadota</taxon>
        <taxon>Betaproteobacteria</taxon>
        <taxon>Burkholderiales</taxon>
        <taxon>Burkholderiaceae</taxon>
        <taxon>Trinickia</taxon>
    </lineage>
</organism>
<dbReference type="GeneID" id="95552436"/>
<evidence type="ECO:0008006" key="3">
    <source>
        <dbReference type="Google" id="ProtNLM"/>
    </source>
</evidence>
<keyword evidence="2" id="KW-1185">Reference proteome</keyword>
<dbReference type="RefSeq" id="WP_085224924.1">
    <property type="nucleotide sequence ID" value="NZ_BSQD01000002.1"/>
</dbReference>
<dbReference type="NCBIfam" id="NF040826">
    <property type="entry name" value="lxa_BCAM0308"/>
    <property type="match status" value="1"/>
</dbReference>
<accession>A0A1X7D1Y7</accession>
<proteinExistence type="predicted"/>
<evidence type="ECO:0000313" key="1">
    <source>
        <dbReference type="EMBL" id="SMF06658.1"/>
    </source>
</evidence>
<dbReference type="Proteomes" id="UP000192911">
    <property type="component" value="Unassembled WGS sequence"/>
</dbReference>
<dbReference type="InterPro" id="IPR047706">
    <property type="entry name" value="BCAM0308-like"/>
</dbReference>
<protein>
    <recommendedName>
        <fullName evidence="3">NMD3 family protein</fullName>
    </recommendedName>
</protein>
<name>A0A1X7D1Y7_TRICW</name>
<sequence>MADHVTPHHPGAHEEVFPGLGHDPYALREKLSEPTICRDCGAVYHEGRWQWLARPAQAKETLCMACRRIADALPAGYVYIDGPFAAAHLVEILERIRHHEAHAKREHPMQRIMSVDENGGTTIVSTTDVHLARGIGAALESAFQGSLVMKYSPDEYLVRIYWRR</sequence>
<dbReference type="AlphaFoldDB" id="A0A1X7D1Y7"/>
<evidence type="ECO:0000313" key="2">
    <source>
        <dbReference type="Proteomes" id="UP000192911"/>
    </source>
</evidence>
<dbReference type="STRING" id="28094.SAMN06295900_102241"/>
<reference evidence="2" key="1">
    <citation type="submission" date="2017-04" db="EMBL/GenBank/DDBJ databases">
        <authorList>
            <person name="Varghese N."/>
            <person name="Submissions S."/>
        </authorList>
    </citation>
    <scope>NUCLEOTIDE SEQUENCE [LARGE SCALE GENOMIC DNA]</scope>
    <source>
        <strain evidence="2">Ballard 720</strain>
    </source>
</reference>
<dbReference type="EMBL" id="FXAH01000002">
    <property type="protein sequence ID" value="SMF06658.1"/>
    <property type="molecule type" value="Genomic_DNA"/>
</dbReference>
<gene>
    <name evidence="1" type="ORF">SAMN06295900_102241</name>
</gene>